<dbReference type="CDD" id="cd01822">
    <property type="entry name" value="Lysophospholipase_L1_like"/>
    <property type="match status" value="1"/>
</dbReference>
<gene>
    <name evidence="3" type="ORF">HW932_18095</name>
</gene>
<evidence type="ECO:0000313" key="4">
    <source>
        <dbReference type="Proteomes" id="UP000592294"/>
    </source>
</evidence>
<organism evidence="3 4">
    <name type="scientific">Allochromatium humboldtianum</name>
    <dbReference type="NCBI Taxonomy" id="504901"/>
    <lineage>
        <taxon>Bacteria</taxon>
        <taxon>Pseudomonadati</taxon>
        <taxon>Pseudomonadota</taxon>
        <taxon>Gammaproteobacteria</taxon>
        <taxon>Chromatiales</taxon>
        <taxon>Chromatiaceae</taxon>
        <taxon>Allochromatium</taxon>
    </lineage>
</organism>
<dbReference type="SUPFAM" id="SSF52266">
    <property type="entry name" value="SGNH hydrolase"/>
    <property type="match status" value="1"/>
</dbReference>
<evidence type="ECO:0000313" key="3">
    <source>
        <dbReference type="EMBL" id="NVZ11166.1"/>
    </source>
</evidence>
<protein>
    <submittedName>
        <fullName evidence="3">Arylesterase</fullName>
    </submittedName>
</protein>
<keyword evidence="4" id="KW-1185">Reference proteome</keyword>
<dbReference type="Proteomes" id="UP000592294">
    <property type="component" value="Unassembled WGS sequence"/>
</dbReference>
<dbReference type="AlphaFoldDB" id="A0A850RG44"/>
<dbReference type="Gene3D" id="3.40.50.1110">
    <property type="entry name" value="SGNH hydrolase"/>
    <property type="match status" value="1"/>
</dbReference>
<dbReference type="InterPro" id="IPR008265">
    <property type="entry name" value="Lipase_GDSL_AS"/>
</dbReference>
<comment type="caution">
    <text evidence="3">The sequence shown here is derived from an EMBL/GenBank/DDBJ whole genome shotgun (WGS) entry which is preliminary data.</text>
</comment>
<dbReference type="PROSITE" id="PS01098">
    <property type="entry name" value="LIPASE_GDSL_SER"/>
    <property type="match status" value="1"/>
</dbReference>
<dbReference type="PANTHER" id="PTHR30383">
    <property type="entry name" value="THIOESTERASE 1/PROTEASE 1/LYSOPHOSPHOLIPASE L1"/>
    <property type="match status" value="1"/>
</dbReference>
<feature type="domain" description="SGNH hydrolase-type esterase" evidence="2">
    <location>
        <begin position="28"/>
        <end position="189"/>
    </location>
</feature>
<dbReference type="EMBL" id="JABZEO010000017">
    <property type="protein sequence ID" value="NVZ11166.1"/>
    <property type="molecule type" value="Genomic_DNA"/>
</dbReference>
<feature type="signal peptide" evidence="1">
    <location>
        <begin position="1"/>
        <end position="21"/>
    </location>
</feature>
<dbReference type="Pfam" id="PF13472">
    <property type="entry name" value="Lipase_GDSL_2"/>
    <property type="match status" value="1"/>
</dbReference>
<dbReference type="InterPro" id="IPR036514">
    <property type="entry name" value="SGNH_hydro_sf"/>
</dbReference>
<evidence type="ECO:0000256" key="1">
    <source>
        <dbReference type="SAM" id="SignalP"/>
    </source>
</evidence>
<name>A0A850RG44_9GAMM</name>
<feature type="chain" id="PRO_5032522242" evidence="1">
    <location>
        <begin position="22"/>
        <end position="205"/>
    </location>
</feature>
<keyword evidence="1" id="KW-0732">Signal</keyword>
<dbReference type="InterPro" id="IPR051532">
    <property type="entry name" value="Ester_Hydrolysis_Enzymes"/>
</dbReference>
<dbReference type="RefSeq" id="WP_176977888.1">
    <property type="nucleotide sequence ID" value="NZ_JABZEO010000017.1"/>
</dbReference>
<dbReference type="GO" id="GO:0004622">
    <property type="term" value="F:phosphatidylcholine lysophospholipase activity"/>
    <property type="evidence" value="ECO:0007669"/>
    <property type="project" value="TreeGrafter"/>
</dbReference>
<dbReference type="InterPro" id="IPR013830">
    <property type="entry name" value="SGNH_hydro"/>
</dbReference>
<evidence type="ECO:0000259" key="2">
    <source>
        <dbReference type="Pfam" id="PF13472"/>
    </source>
</evidence>
<dbReference type="GO" id="GO:0006629">
    <property type="term" value="P:lipid metabolic process"/>
    <property type="evidence" value="ECO:0007669"/>
    <property type="project" value="InterPro"/>
</dbReference>
<dbReference type="PANTHER" id="PTHR30383:SF24">
    <property type="entry name" value="THIOESTERASE 1_PROTEASE 1_LYSOPHOSPHOLIPASE L1"/>
    <property type="match status" value="1"/>
</dbReference>
<accession>A0A850RG44</accession>
<proteinExistence type="predicted"/>
<sequence>MRHRLLILIATLCLPLGTALAEAPVVLVLGDSLSAGYGIDTERGWVARLAERIERTGWPHRVVNASVSGETTVGGLTRLPALLERHRPAVLVIQLGANDGLRGWDFAVMRENLTRLVIQGREAGARVLLIGVRLPPNYGASYTDGFQAVFMEVAAEQGVPLVPTLLKGVAEDWSLMQADGLHPTAEAQERLLDNVWPTLQPLLAD</sequence>
<reference evidence="3 4" key="1">
    <citation type="submission" date="2020-06" db="EMBL/GenBank/DDBJ databases">
        <title>Whole-genome sequence of Allochromatium humboldtianum DSM 21881, type strain.</title>
        <authorList>
            <person name="Kyndt J.A."/>
            <person name="Meyer T.E."/>
        </authorList>
    </citation>
    <scope>NUCLEOTIDE SEQUENCE [LARGE SCALE GENOMIC DNA]</scope>
    <source>
        <strain evidence="3 4">DSM 21881</strain>
    </source>
</reference>